<evidence type="ECO:0000313" key="9">
    <source>
        <dbReference type="EMBL" id="EGB11033.1"/>
    </source>
</evidence>
<evidence type="ECO:0000256" key="6">
    <source>
        <dbReference type="ARBA" id="ARBA00023136"/>
    </source>
</evidence>
<organism evidence="10">
    <name type="scientific">Aureococcus anophagefferens</name>
    <name type="common">Harmful bloom alga</name>
    <dbReference type="NCBI Taxonomy" id="44056"/>
    <lineage>
        <taxon>Eukaryota</taxon>
        <taxon>Sar</taxon>
        <taxon>Stramenopiles</taxon>
        <taxon>Ochrophyta</taxon>
        <taxon>Pelagophyceae</taxon>
        <taxon>Pelagomonadales</taxon>
        <taxon>Pelagomonadaceae</taxon>
        <taxon>Aureococcus</taxon>
    </lineage>
</organism>
<dbReference type="KEGG" id="aaf:AURANDRAFT_62192"/>
<feature type="domain" description="Amino acid transporter transmembrane" evidence="8">
    <location>
        <begin position="48"/>
        <end position="428"/>
    </location>
</feature>
<dbReference type="RefSeq" id="XP_009034592.1">
    <property type="nucleotide sequence ID" value="XM_009036344.1"/>
</dbReference>
<dbReference type="Proteomes" id="UP000002729">
    <property type="component" value="Unassembled WGS sequence"/>
</dbReference>
<reference evidence="9 10" key="1">
    <citation type="journal article" date="2011" name="Proc. Natl. Acad. Sci. U.S.A.">
        <title>Niche of harmful alga Aureococcus anophagefferens revealed through ecogenomics.</title>
        <authorList>
            <person name="Gobler C.J."/>
            <person name="Berry D.L."/>
            <person name="Dyhrman S.T."/>
            <person name="Wilhelm S.W."/>
            <person name="Salamov A."/>
            <person name="Lobanov A.V."/>
            <person name="Zhang Y."/>
            <person name="Collier J.L."/>
            <person name="Wurch L.L."/>
            <person name="Kustka A.B."/>
            <person name="Dill B.D."/>
            <person name="Shah M."/>
            <person name="VerBerkmoes N.C."/>
            <person name="Kuo A."/>
            <person name="Terry A."/>
            <person name="Pangilinan J."/>
            <person name="Lindquist E.A."/>
            <person name="Lucas S."/>
            <person name="Paulsen I.T."/>
            <person name="Hattenrath-Lehmann T.K."/>
            <person name="Talmage S.C."/>
            <person name="Walker E.A."/>
            <person name="Koch F."/>
            <person name="Burson A.M."/>
            <person name="Marcoval M.A."/>
            <person name="Tang Y.Z."/>
            <person name="Lecleir G.R."/>
            <person name="Coyne K.J."/>
            <person name="Berg G.M."/>
            <person name="Bertrand E.M."/>
            <person name="Saito M.A."/>
            <person name="Gladyshev V.N."/>
            <person name="Grigoriev I.V."/>
        </authorList>
    </citation>
    <scope>NUCLEOTIDE SEQUENCE [LARGE SCALE GENOMIC DNA]</scope>
    <source>
        <strain evidence="10">CCMP 1984</strain>
    </source>
</reference>
<feature type="transmembrane region" description="Helical" evidence="7">
    <location>
        <begin position="188"/>
        <end position="209"/>
    </location>
</feature>
<evidence type="ECO:0000256" key="5">
    <source>
        <dbReference type="ARBA" id="ARBA00022989"/>
    </source>
</evidence>
<evidence type="ECO:0000256" key="4">
    <source>
        <dbReference type="ARBA" id="ARBA00022970"/>
    </source>
</evidence>
<feature type="transmembrane region" description="Helical" evidence="7">
    <location>
        <begin position="375"/>
        <end position="397"/>
    </location>
</feature>
<name>F0Y2P5_AURAN</name>
<keyword evidence="2" id="KW-0813">Transport</keyword>
<evidence type="ECO:0000256" key="3">
    <source>
        <dbReference type="ARBA" id="ARBA00022692"/>
    </source>
</evidence>
<dbReference type="InterPro" id="IPR013057">
    <property type="entry name" value="AA_transpt_TM"/>
</dbReference>
<dbReference type="InParanoid" id="F0Y2P5"/>
<dbReference type="GeneID" id="20223775"/>
<sequence length="453" mass="48872">MQRLFVRCPWLIGLSFARRFPKYTGCNRMEDALLPGGGSAPPPQHPRRATVRSTVLNVFTLICYPYGVPYCFGQMGWVLGSVFLVGSTWINVEAGVALGEICARKPELTSFPKVVRAAFGGRWGAATLWLQYGSYWLTNVYNFVITAEYWTESGVLTTWCEQRFMFLTYVLIVPLIQLPDYHAMAPAALFSNAVIVLGVLSLFWVAYVQGGPEPGVDYETAGFGRASRGGVSMAFALAGAGVFPELIAEMKHPDQFARAVRCAFLPVFLLYAACGLAGFWLFGGDAAGDILRNFPPNLAATHVTAFLMALSFLVSTVENNLFMVLGIERAAAARWPGLRESAPRTKSFLFRAAFLASELVVAAALRGAGAGDMQALAGAVSGPALCYAAPFACHLALFAGEHSRPRRWAFLAFVVAGGLLCVFGTYYSVLGVVEAASSYTIFGGSCRLAAERA</sequence>
<dbReference type="GO" id="GO:0005774">
    <property type="term" value="C:vacuolar membrane"/>
    <property type="evidence" value="ECO:0007669"/>
    <property type="project" value="TreeGrafter"/>
</dbReference>
<keyword evidence="3 7" id="KW-0812">Transmembrane</keyword>
<proteinExistence type="predicted"/>
<keyword evidence="6 7" id="KW-0472">Membrane</keyword>
<gene>
    <name evidence="9" type="primary">AOT9</name>
    <name evidence="9" type="ORF">AURANDRAFT_62192</name>
</gene>
<dbReference type="OMA" id="HVITTIV"/>
<accession>F0Y2P5</accession>
<feature type="transmembrane region" description="Helical" evidence="7">
    <location>
        <begin position="229"/>
        <end position="248"/>
    </location>
</feature>
<dbReference type="AlphaFoldDB" id="F0Y2P5"/>
<dbReference type="GO" id="GO:0015179">
    <property type="term" value="F:L-amino acid transmembrane transporter activity"/>
    <property type="evidence" value="ECO:0007669"/>
    <property type="project" value="TreeGrafter"/>
</dbReference>
<dbReference type="eggNOG" id="KOG1303">
    <property type="taxonomic scope" value="Eukaryota"/>
</dbReference>
<keyword evidence="5 7" id="KW-1133">Transmembrane helix</keyword>
<feature type="transmembrane region" description="Helical" evidence="7">
    <location>
        <begin position="303"/>
        <end position="327"/>
    </location>
</feature>
<comment type="subcellular location">
    <subcellularLocation>
        <location evidence="1">Membrane</location>
        <topology evidence="1">Multi-pass membrane protein</topology>
    </subcellularLocation>
</comment>
<evidence type="ECO:0000256" key="2">
    <source>
        <dbReference type="ARBA" id="ARBA00022448"/>
    </source>
</evidence>
<dbReference type="PANTHER" id="PTHR22950:SF692">
    <property type="entry name" value="TRANSMEMBRANE AMINO ACID TRANSPORTER FAMILY PROTEIN"/>
    <property type="match status" value="1"/>
</dbReference>
<keyword evidence="10" id="KW-1185">Reference proteome</keyword>
<dbReference type="Pfam" id="PF01490">
    <property type="entry name" value="Aa_trans"/>
    <property type="match status" value="1"/>
</dbReference>
<evidence type="ECO:0000259" key="8">
    <source>
        <dbReference type="Pfam" id="PF01490"/>
    </source>
</evidence>
<keyword evidence="4" id="KW-0029">Amino-acid transport</keyword>
<dbReference type="PANTHER" id="PTHR22950">
    <property type="entry name" value="AMINO ACID TRANSPORTER"/>
    <property type="match status" value="1"/>
</dbReference>
<feature type="transmembrane region" description="Helical" evidence="7">
    <location>
        <begin position="348"/>
        <end position="369"/>
    </location>
</feature>
<feature type="transmembrane region" description="Helical" evidence="7">
    <location>
        <begin position="260"/>
        <end position="283"/>
    </location>
</feature>
<evidence type="ECO:0000313" key="10">
    <source>
        <dbReference type="Proteomes" id="UP000002729"/>
    </source>
</evidence>
<dbReference type="EMBL" id="GL833123">
    <property type="protein sequence ID" value="EGB11033.1"/>
    <property type="molecule type" value="Genomic_DNA"/>
</dbReference>
<evidence type="ECO:0000256" key="7">
    <source>
        <dbReference type="SAM" id="Phobius"/>
    </source>
</evidence>
<evidence type="ECO:0000256" key="1">
    <source>
        <dbReference type="ARBA" id="ARBA00004141"/>
    </source>
</evidence>
<dbReference type="OrthoDB" id="655540at2759"/>
<feature type="transmembrane region" description="Helical" evidence="7">
    <location>
        <begin position="409"/>
        <end position="429"/>
    </location>
</feature>
<protein>
    <submittedName>
        <fullName evidence="9">Uncharacterized protein AOT9</fullName>
    </submittedName>
</protein>